<comment type="caution">
    <text evidence="2">The sequence shown here is derived from an EMBL/GenBank/DDBJ whole genome shotgun (WGS) entry which is preliminary data.</text>
</comment>
<dbReference type="RefSeq" id="WP_379760298.1">
    <property type="nucleotide sequence ID" value="NZ_JBHRSQ010000018.1"/>
</dbReference>
<gene>
    <name evidence="2" type="ORF">ACFODV_13535</name>
</gene>
<dbReference type="EMBL" id="JBHRSQ010000018">
    <property type="protein sequence ID" value="MFC2993046.1"/>
    <property type="molecule type" value="Genomic_DNA"/>
</dbReference>
<accession>A0ABV7B823</accession>
<evidence type="ECO:0000313" key="2">
    <source>
        <dbReference type="EMBL" id="MFC2993046.1"/>
    </source>
</evidence>
<evidence type="ECO:0000256" key="1">
    <source>
        <dbReference type="SAM" id="MobiDB-lite"/>
    </source>
</evidence>
<evidence type="ECO:0000313" key="3">
    <source>
        <dbReference type="Proteomes" id="UP001595386"/>
    </source>
</evidence>
<proteinExistence type="predicted"/>
<dbReference type="Proteomes" id="UP001595386">
    <property type="component" value="Unassembled WGS sequence"/>
</dbReference>
<dbReference type="Gene3D" id="1.25.40.10">
    <property type="entry name" value="Tetratricopeptide repeat domain"/>
    <property type="match status" value="1"/>
</dbReference>
<dbReference type="SUPFAM" id="SSF48452">
    <property type="entry name" value="TPR-like"/>
    <property type="match status" value="1"/>
</dbReference>
<dbReference type="InterPro" id="IPR011990">
    <property type="entry name" value="TPR-like_helical_dom_sf"/>
</dbReference>
<keyword evidence="3" id="KW-1185">Reference proteome</keyword>
<reference evidence="3" key="1">
    <citation type="journal article" date="2019" name="Int. J. Syst. Evol. Microbiol.">
        <title>The Global Catalogue of Microorganisms (GCM) 10K type strain sequencing project: providing services to taxonomists for standard genome sequencing and annotation.</title>
        <authorList>
            <consortium name="The Broad Institute Genomics Platform"/>
            <consortium name="The Broad Institute Genome Sequencing Center for Infectious Disease"/>
            <person name="Wu L."/>
            <person name="Ma J."/>
        </authorList>
    </citation>
    <scope>NUCLEOTIDE SEQUENCE [LARGE SCALE GENOMIC DNA]</scope>
    <source>
        <strain evidence="3">KCTC 52660</strain>
    </source>
</reference>
<feature type="compositionally biased region" description="Basic and acidic residues" evidence="1">
    <location>
        <begin position="181"/>
        <end position="198"/>
    </location>
</feature>
<sequence length="204" mass="22950">MSPVESSTRTSNRHLAHLSIVERGKLAAVAGDHDMALECYRTGLRMAQSLSAPGPFARHYTDCILDSLERAGRLEPALSLCESAGRELSEVPSPNPLQRRDHATLLLRQALLLLRLGRERDADLRLAESIAIARPGRLPLAEEIQGWRARALTLTPERLDEAQARHGYYTVRRDTLRPDLARMSETHVDRRSFPRHQEVTPPRS</sequence>
<name>A0ABV7B823_9GAMM</name>
<evidence type="ECO:0008006" key="4">
    <source>
        <dbReference type="Google" id="ProtNLM"/>
    </source>
</evidence>
<protein>
    <recommendedName>
        <fullName evidence="4">Peptidylprolyl isomerase</fullName>
    </recommendedName>
</protein>
<organism evidence="2 3">
    <name type="scientific">Halomonas tibetensis</name>
    <dbReference type="NCBI Taxonomy" id="2259590"/>
    <lineage>
        <taxon>Bacteria</taxon>
        <taxon>Pseudomonadati</taxon>
        <taxon>Pseudomonadota</taxon>
        <taxon>Gammaproteobacteria</taxon>
        <taxon>Oceanospirillales</taxon>
        <taxon>Halomonadaceae</taxon>
        <taxon>Halomonas</taxon>
    </lineage>
</organism>
<feature type="region of interest" description="Disordered" evidence="1">
    <location>
        <begin position="181"/>
        <end position="204"/>
    </location>
</feature>